<dbReference type="Pfam" id="PF03466">
    <property type="entry name" value="LysR_substrate"/>
    <property type="match status" value="1"/>
</dbReference>
<dbReference type="Pfam" id="PF00126">
    <property type="entry name" value="HTH_1"/>
    <property type="match status" value="1"/>
</dbReference>
<comment type="caution">
    <text evidence="6">The sequence shown here is derived from an EMBL/GenBank/DDBJ whole genome shotgun (WGS) entry which is preliminary data.</text>
</comment>
<dbReference type="PRINTS" id="PR00039">
    <property type="entry name" value="HTHLYSR"/>
</dbReference>
<dbReference type="PANTHER" id="PTHR30419">
    <property type="entry name" value="HTH-TYPE TRANSCRIPTIONAL REGULATOR YBHD"/>
    <property type="match status" value="1"/>
</dbReference>
<accession>A0A7V6A476</accession>
<evidence type="ECO:0000313" key="6">
    <source>
        <dbReference type="EMBL" id="HHS29974.1"/>
    </source>
</evidence>
<dbReference type="InterPro" id="IPR050950">
    <property type="entry name" value="HTH-type_LysR_regulators"/>
</dbReference>
<dbReference type="CDD" id="cd05466">
    <property type="entry name" value="PBP2_LTTR_substrate"/>
    <property type="match status" value="1"/>
</dbReference>
<gene>
    <name evidence="6" type="ORF">ENV52_09785</name>
</gene>
<keyword evidence="2" id="KW-0805">Transcription regulation</keyword>
<sequence>MEWQQLLGFYQVARLGSFTRAAHATFRSQSALSQQIKALEEEFDCLLLERIGKRRLRLTPAGELVYTFAENTLQGLRDLQETLNEIKGLHKGTLRFAAPFTTLFHLFRWIIKDYVAQFPQVRLTILDRSQEGVIELVKAGEIDFGVALESLVPRDLMSVRWQPVEMFLMVPKNHPLTRAKRLTMKQLAAYPLILPPRQAGFRVGPSMEDHLRKAGADYHVILESSNVELSSLYVELGLGISFATMVRDQPGPQNRNLDFIPLRRYFKPDYISIVMRKDKSLPVYKNAFLALLFGAVGLEWPPGTG</sequence>
<dbReference type="FunFam" id="1.10.10.10:FF:000001">
    <property type="entry name" value="LysR family transcriptional regulator"/>
    <property type="match status" value="1"/>
</dbReference>
<dbReference type="AlphaFoldDB" id="A0A7V6A476"/>
<organism evidence="6">
    <name type="scientific">Desulfobacca acetoxidans</name>
    <dbReference type="NCBI Taxonomy" id="60893"/>
    <lineage>
        <taxon>Bacteria</taxon>
        <taxon>Pseudomonadati</taxon>
        <taxon>Thermodesulfobacteriota</taxon>
        <taxon>Desulfobaccia</taxon>
        <taxon>Desulfobaccales</taxon>
        <taxon>Desulfobaccaceae</taxon>
        <taxon>Desulfobacca</taxon>
    </lineage>
</organism>
<dbReference type="Gene3D" id="3.40.190.290">
    <property type="match status" value="1"/>
</dbReference>
<dbReference type="InterPro" id="IPR036390">
    <property type="entry name" value="WH_DNA-bd_sf"/>
</dbReference>
<comment type="similarity">
    <text evidence="1">Belongs to the LysR transcriptional regulatory family.</text>
</comment>
<evidence type="ECO:0000256" key="2">
    <source>
        <dbReference type="ARBA" id="ARBA00023015"/>
    </source>
</evidence>
<evidence type="ECO:0000259" key="5">
    <source>
        <dbReference type="PROSITE" id="PS50931"/>
    </source>
</evidence>
<protein>
    <submittedName>
        <fullName evidence="6">LysR family transcriptional regulator</fullName>
    </submittedName>
</protein>
<name>A0A7V6A476_9BACT</name>
<dbReference type="EMBL" id="DTGR01000159">
    <property type="protein sequence ID" value="HHS29974.1"/>
    <property type="molecule type" value="Genomic_DNA"/>
</dbReference>
<dbReference type="PROSITE" id="PS50931">
    <property type="entry name" value="HTH_LYSR"/>
    <property type="match status" value="1"/>
</dbReference>
<reference evidence="6" key="1">
    <citation type="journal article" date="2020" name="mSystems">
        <title>Genome- and Community-Level Interaction Insights into Carbon Utilization and Element Cycling Functions of Hydrothermarchaeota in Hydrothermal Sediment.</title>
        <authorList>
            <person name="Zhou Z."/>
            <person name="Liu Y."/>
            <person name="Xu W."/>
            <person name="Pan J."/>
            <person name="Luo Z.H."/>
            <person name="Li M."/>
        </authorList>
    </citation>
    <scope>NUCLEOTIDE SEQUENCE [LARGE SCALE GENOMIC DNA]</scope>
    <source>
        <strain evidence="6">SpSt-767</strain>
    </source>
</reference>
<keyword evidence="4" id="KW-0804">Transcription</keyword>
<keyword evidence="3" id="KW-0238">DNA-binding</keyword>
<dbReference type="InterPro" id="IPR036388">
    <property type="entry name" value="WH-like_DNA-bd_sf"/>
</dbReference>
<dbReference type="GO" id="GO:0003677">
    <property type="term" value="F:DNA binding"/>
    <property type="evidence" value="ECO:0007669"/>
    <property type="project" value="UniProtKB-KW"/>
</dbReference>
<proteinExistence type="inferred from homology"/>
<dbReference type="InterPro" id="IPR000847">
    <property type="entry name" value="LysR_HTH_N"/>
</dbReference>
<dbReference type="Gene3D" id="1.10.10.10">
    <property type="entry name" value="Winged helix-like DNA-binding domain superfamily/Winged helix DNA-binding domain"/>
    <property type="match status" value="1"/>
</dbReference>
<dbReference type="GO" id="GO:0003700">
    <property type="term" value="F:DNA-binding transcription factor activity"/>
    <property type="evidence" value="ECO:0007669"/>
    <property type="project" value="InterPro"/>
</dbReference>
<evidence type="ECO:0000256" key="3">
    <source>
        <dbReference type="ARBA" id="ARBA00023125"/>
    </source>
</evidence>
<dbReference type="PANTHER" id="PTHR30419:SF8">
    <property type="entry name" value="NITROGEN ASSIMILATION TRANSCRIPTIONAL ACTIVATOR-RELATED"/>
    <property type="match status" value="1"/>
</dbReference>
<evidence type="ECO:0000256" key="1">
    <source>
        <dbReference type="ARBA" id="ARBA00009437"/>
    </source>
</evidence>
<evidence type="ECO:0000256" key="4">
    <source>
        <dbReference type="ARBA" id="ARBA00023163"/>
    </source>
</evidence>
<dbReference type="SUPFAM" id="SSF53850">
    <property type="entry name" value="Periplasmic binding protein-like II"/>
    <property type="match status" value="1"/>
</dbReference>
<dbReference type="SUPFAM" id="SSF46785">
    <property type="entry name" value="Winged helix' DNA-binding domain"/>
    <property type="match status" value="1"/>
</dbReference>
<dbReference type="GO" id="GO:0005829">
    <property type="term" value="C:cytosol"/>
    <property type="evidence" value="ECO:0007669"/>
    <property type="project" value="TreeGrafter"/>
</dbReference>
<dbReference type="InterPro" id="IPR005119">
    <property type="entry name" value="LysR_subst-bd"/>
</dbReference>
<feature type="domain" description="HTH lysR-type" evidence="5">
    <location>
        <begin position="1"/>
        <end position="59"/>
    </location>
</feature>